<evidence type="ECO:0000259" key="6">
    <source>
        <dbReference type="PROSITE" id="PS51192"/>
    </source>
</evidence>
<dbReference type="PANTHER" id="PTHR13710">
    <property type="entry name" value="DNA HELICASE RECQ FAMILY MEMBER"/>
    <property type="match status" value="1"/>
</dbReference>
<keyword evidence="2" id="KW-0238">DNA-binding</keyword>
<comment type="catalytic activity">
    <reaction evidence="4">
        <text>Couples ATP hydrolysis with the unwinding of duplex DNA by translocating in the 3'-5' direction.</text>
        <dbReference type="EC" id="5.6.2.4"/>
    </reaction>
</comment>
<evidence type="ECO:0000313" key="7">
    <source>
        <dbReference type="EMBL" id="KAK2546723.1"/>
    </source>
</evidence>
<dbReference type="AlphaFoldDB" id="A0AAD9UR29"/>
<keyword evidence="3" id="KW-0413">Isomerase</keyword>
<keyword evidence="7" id="KW-0378">Hydrolase</keyword>
<keyword evidence="8" id="KW-1185">Reference proteome</keyword>
<keyword evidence="7" id="KW-0269">Exonuclease</keyword>
<keyword evidence="7" id="KW-0547">Nucleotide-binding</keyword>
<dbReference type="EC" id="5.6.2.4" evidence="5"/>
<keyword evidence="7" id="KW-0347">Helicase</keyword>
<dbReference type="GO" id="GO:0005524">
    <property type="term" value="F:ATP binding"/>
    <property type="evidence" value="ECO:0007669"/>
    <property type="project" value="InterPro"/>
</dbReference>
<comment type="caution">
    <text evidence="7">The sequence shown here is derived from an EMBL/GenBank/DDBJ whole genome shotgun (WGS) entry which is preliminary data.</text>
</comment>
<keyword evidence="7" id="KW-0067">ATP-binding</keyword>
<dbReference type="Proteomes" id="UP001249851">
    <property type="component" value="Unassembled WGS sequence"/>
</dbReference>
<evidence type="ECO:0000256" key="2">
    <source>
        <dbReference type="ARBA" id="ARBA00023125"/>
    </source>
</evidence>
<evidence type="ECO:0000256" key="3">
    <source>
        <dbReference type="ARBA" id="ARBA00023235"/>
    </source>
</evidence>
<dbReference type="GO" id="GO:0005694">
    <property type="term" value="C:chromosome"/>
    <property type="evidence" value="ECO:0007669"/>
    <property type="project" value="TreeGrafter"/>
</dbReference>
<dbReference type="GO" id="GO:0000724">
    <property type="term" value="P:double-strand break repair via homologous recombination"/>
    <property type="evidence" value="ECO:0007669"/>
    <property type="project" value="TreeGrafter"/>
</dbReference>
<dbReference type="PROSITE" id="PS51192">
    <property type="entry name" value="HELICASE_ATP_BIND_1"/>
    <property type="match status" value="1"/>
</dbReference>
<organism evidence="7 8">
    <name type="scientific">Acropora cervicornis</name>
    <name type="common">Staghorn coral</name>
    <dbReference type="NCBI Taxonomy" id="6130"/>
    <lineage>
        <taxon>Eukaryota</taxon>
        <taxon>Metazoa</taxon>
        <taxon>Cnidaria</taxon>
        <taxon>Anthozoa</taxon>
        <taxon>Hexacorallia</taxon>
        <taxon>Scleractinia</taxon>
        <taxon>Astrocoeniina</taxon>
        <taxon>Acroporidae</taxon>
        <taxon>Acropora</taxon>
    </lineage>
</organism>
<dbReference type="GO" id="GO:0043138">
    <property type="term" value="F:3'-5' DNA helicase activity"/>
    <property type="evidence" value="ECO:0007669"/>
    <property type="project" value="UniProtKB-EC"/>
</dbReference>
<proteinExistence type="inferred from homology"/>
<gene>
    <name evidence="7" type="ORF">P5673_033650</name>
</gene>
<keyword evidence="7" id="KW-0540">Nuclease</keyword>
<dbReference type="InterPro" id="IPR014001">
    <property type="entry name" value="Helicase_ATP-bd"/>
</dbReference>
<dbReference type="GO" id="GO:0009378">
    <property type="term" value="F:four-way junction helicase activity"/>
    <property type="evidence" value="ECO:0007669"/>
    <property type="project" value="TreeGrafter"/>
</dbReference>
<sequence length="208" mass="23600">MAPLVHTWMHQNVSPDLWAKEPILLVISPLLALMQDQVKKLTSVGLKEAYVGAEQEPETLRDIEEGKYSFVFISPESTLSTERWRNVLLSDNYQRDVIGLAVNEVHCIAEWGTSTNNKNRSSFRACYSRLNENRSLLEVPFTALTATATVKTKEQIYEILEFGSLKEIVESPNKFNVGYSVPKLENSLSIVENLLSKNKTMFAYIQNV</sequence>
<evidence type="ECO:0000256" key="5">
    <source>
        <dbReference type="ARBA" id="ARBA00034808"/>
    </source>
</evidence>
<dbReference type="Gene3D" id="3.40.50.300">
    <property type="entry name" value="P-loop containing nucleotide triphosphate hydrolases"/>
    <property type="match status" value="1"/>
</dbReference>
<reference evidence="7" key="1">
    <citation type="journal article" date="2023" name="G3 (Bethesda)">
        <title>Whole genome assembly and annotation of the endangered Caribbean coral Acropora cervicornis.</title>
        <authorList>
            <person name="Selwyn J.D."/>
            <person name="Vollmer S.V."/>
        </authorList>
    </citation>
    <scope>NUCLEOTIDE SEQUENCE</scope>
    <source>
        <strain evidence="7">K2</strain>
    </source>
</reference>
<dbReference type="InterPro" id="IPR027417">
    <property type="entry name" value="P-loop_NTPase"/>
</dbReference>
<evidence type="ECO:0000256" key="1">
    <source>
        <dbReference type="ARBA" id="ARBA00005446"/>
    </source>
</evidence>
<dbReference type="InterPro" id="IPR011545">
    <property type="entry name" value="DEAD/DEAH_box_helicase_dom"/>
</dbReference>
<evidence type="ECO:0000313" key="8">
    <source>
        <dbReference type="Proteomes" id="UP001249851"/>
    </source>
</evidence>
<evidence type="ECO:0000256" key="4">
    <source>
        <dbReference type="ARBA" id="ARBA00034617"/>
    </source>
</evidence>
<reference evidence="7" key="2">
    <citation type="journal article" date="2023" name="Science">
        <title>Genomic signatures of disease resistance in endangered staghorn corals.</title>
        <authorList>
            <person name="Vollmer S.V."/>
            <person name="Selwyn J.D."/>
            <person name="Despard B.A."/>
            <person name="Roesel C.L."/>
        </authorList>
    </citation>
    <scope>NUCLEOTIDE SEQUENCE</scope>
    <source>
        <strain evidence="7">K2</strain>
    </source>
</reference>
<accession>A0AAD9UR29</accession>
<comment type="similarity">
    <text evidence="1">Belongs to the helicase family. RecQ subfamily.</text>
</comment>
<dbReference type="GO" id="GO:0005737">
    <property type="term" value="C:cytoplasm"/>
    <property type="evidence" value="ECO:0007669"/>
    <property type="project" value="TreeGrafter"/>
</dbReference>
<dbReference type="SUPFAM" id="SSF52540">
    <property type="entry name" value="P-loop containing nucleoside triphosphate hydrolases"/>
    <property type="match status" value="1"/>
</dbReference>
<feature type="domain" description="Helicase ATP-binding" evidence="6">
    <location>
        <begin position="1"/>
        <end position="166"/>
    </location>
</feature>
<dbReference type="Pfam" id="PF00270">
    <property type="entry name" value="DEAD"/>
    <property type="match status" value="1"/>
</dbReference>
<dbReference type="GO" id="GO:0003677">
    <property type="term" value="F:DNA binding"/>
    <property type="evidence" value="ECO:0007669"/>
    <property type="project" value="UniProtKB-KW"/>
</dbReference>
<dbReference type="PANTHER" id="PTHR13710:SF105">
    <property type="entry name" value="ATP-DEPENDENT DNA HELICASE Q1"/>
    <property type="match status" value="1"/>
</dbReference>
<dbReference type="GO" id="GO:0004527">
    <property type="term" value="F:exonuclease activity"/>
    <property type="evidence" value="ECO:0007669"/>
    <property type="project" value="UniProtKB-KW"/>
</dbReference>
<name>A0AAD9UR29_ACRCE</name>
<dbReference type="EMBL" id="JARQWQ010000311">
    <property type="protein sequence ID" value="KAK2546723.1"/>
    <property type="molecule type" value="Genomic_DNA"/>
</dbReference>
<protein>
    <recommendedName>
        <fullName evidence="5">DNA 3'-5' helicase</fullName>
        <ecNumber evidence="5">5.6.2.4</ecNumber>
    </recommendedName>
</protein>